<evidence type="ECO:0000313" key="2">
    <source>
        <dbReference type="Proteomes" id="UP000003803"/>
    </source>
</evidence>
<accession>B0PAU6</accession>
<dbReference type="AlphaFoldDB" id="B0PAU6"/>
<dbReference type="HOGENOM" id="CLU_2491004_0_0_9"/>
<dbReference type="EMBL" id="ABGD02000014">
    <property type="protein sequence ID" value="EDS11276.1"/>
    <property type="molecule type" value="Genomic_DNA"/>
</dbReference>
<name>B0PAU6_9FIRM</name>
<gene>
    <name evidence="1" type="ORF">ANACOL_01897</name>
</gene>
<reference evidence="1" key="2">
    <citation type="submission" date="2013-09" db="EMBL/GenBank/DDBJ databases">
        <title>Draft genome sequence of Anaerotruncus colihominis(DSM 17241).</title>
        <authorList>
            <person name="Sudarsanam P."/>
            <person name="Ley R."/>
            <person name="Guruge J."/>
            <person name="Turnbaugh P.J."/>
            <person name="Mahowald M."/>
            <person name="Liep D."/>
            <person name="Gordon J."/>
        </authorList>
    </citation>
    <scope>NUCLEOTIDE SEQUENCE</scope>
    <source>
        <strain evidence="1">DSM 17241</strain>
    </source>
</reference>
<protein>
    <submittedName>
        <fullName evidence="1">Uncharacterized protein</fullName>
    </submittedName>
</protein>
<organism evidence="1 2">
    <name type="scientific">Anaerotruncus colihominis DSM 17241</name>
    <dbReference type="NCBI Taxonomy" id="445972"/>
    <lineage>
        <taxon>Bacteria</taxon>
        <taxon>Bacillati</taxon>
        <taxon>Bacillota</taxon>
        <taxon>Clostridia</taxon>
        <taxon>Eubacteriales</taxon>
        <taxon>Oscillospiraceae</taxon>
        <taxon>Anaerotruncus</taxon>
    </lineage>
</organism>
<evidence type="ECO:0000313" key="1">
    <source>
        <dbReference type="EMBL" id="EDS11276.1"/>
    </source>
</evidence>
<sequence>MPKGSPLTRQPPFDGQLYHAASRTWYNNRRTVIIPSYGQGDTRARPASAMMSDYTMPLRGHGIITAERLLYRHMARAIRGRGPLPP</sequence>
<keyword evidence="2" id="KW-1185">Reference proteome</keyword>
<dbReference type="Proteomes" id="UP000003803">
    <property type="component" value="Unassembled WGS sequence"/>
</dbReference>
<proteinExistence type="predicted"/>
<comment type="caution">
    <text evidence="1">The sequence shown here is derived from an EMBL/GenBank/DDBJ whole genome shotgun (WGS) entry which is preliminary data.</text>
</comment>
<reference evidence="1" key="1">
    <citation type="submission" date="2007-11" db="EMBL/GenBank/DDBJ databases">
        <authorList>
            <person name="Fulton L."/>
            <person name="Clifton S."/>
            <person name="Fulton B."/>
            <person name="Xu J."/>
            <person name="Minx P."/>
            <person name="Pepin K.H."/>
            <person name="Johnson M."/>
            <person name="Thiruvilangam P."/>
            <person name="Bhonagiri V."/>
            <person name="Nash W.E."/>
            <person name="Mardis E.R."/>
            <person name="Wilson R.K."/>
        </authorList>
    </citation>
    <scope>NUCLEOTIDE SEQUENCE [LARGE SCALE GENOMIC DNA]</scope>
    <source>
        <strain evidence="1">DSM 17241</strain>
    </source>
</reference>